<dbReference type="RefSeq" id="XP_030751424.1">
    <property type="nucleotide sequence ID" value="XM_030895564.1"/>
</dbReference>
<dbReference type="GO" id="GO:0005743">
    <property type="term" value="C:mitochondrial inner membrane"/>
    <property type="evidence" value="ECO:0007669"/>
    <property type="project" value="TreeGrafter"/>
</dbReference>
<comment type="similarity">
    <text evidence="5">Belongs to the OXA1/ALB3/YidC family.</text>
</comment>
<dbReference type="PANTHER" id="PTHR12428">
    <property type="entry name" value="OXA1"/>
    <property type="match status" value="1"/>
</dbReference>
<reference evidence="8" key="1">
    <citation type="submission" date="2025-08" db="UniProtKB">
        <authorList>
            <consortium name="RefSeq"/>
        </authorList>
    </citation>
    <scope>IDENTIFICATION</scope>
    <source>
        <tissue evidence="8">Gonads</tissue>
    </source>
</reference>
<dbReference type="FunCoup" id="A0A6J2XL75">
    <property type="interactions" value="673"/>
</dbReference>
<keyword evidence="3" id="KW-1133">Transmembrane helix</keyword>
<evidence type="ECO:0000256" key="3">
    <source>
        <dbReference type="ARBA" id="ARBA00022989"/>
    </source>
</evidence>
<keyword evidence="4" id="KW-0472">Membrane</keyword>
<evidence type="ECO:0000313" key="8">
    <source>
        <dbReference type="RefSeq" id="XP_030751424.1"/>
    </source>
</evidence>
<dbReference type="Proteomes" id="UP000504635">
    <property type="component" value="Unplaced"/>
</dbReference>
<evidence type="ECO:0000256" key="5">
    <source>
        <dbReference type="RuleBase" id="RU003945"/>
    </source>
</evidence>
<dbReference type="InParanoid" id="A0A6J2XL75"/>
<dbReference type="AlphaFoldDB" id="A0A6J2XL75"/>
<dbReference type="GO" id="GO:0032979">
    <property type="term" value="P:protein insertion into mitochondrial inner membrane from matrix"/>
    <property type="evidence" value="ECO:0007669"/>
    <property type="project" value="TreeGrafter"/>
</dbReference>
<dbReference type="Pfam" id="PF02096">
    <property type="entry name" value="60KD_IMP"/>
    <property type="match status" value="1"/>
</dbReference>
<dbReference type="GO" id="GO:0032977">
    <property type="term" value="F:membrane insertase activity"/>
    <property type="evidence" value="ECO:0007669"/>
    <property type="project" value="InterPro"/>
</dbReference>
<dbReference type="PANTHER" id="PTHR12428:SF65">
    <property type="entry name" value="CYTOCHROME C OXIDASE ASSEMBLY PROTEIN COX18, MITOCHONDRIAL"/>
    <property type="match status" value="1"/>
</dbReference>
<dbReference type="KEGG" id="soy:115878958"/>
<evidence type="ECO:0000256" key="1">
    <source>
        <dbReference type="ARBA" id="ARBA00004141"/>
    </source>
</evidence>
<organism evidence="7 8">
    <name type="scientific">Sitophilus oryzae</name>
    <name type="common">Rice weevil</name>
    <name type="synonym">Curculio oryzae</name>
    <dbReference type="NCBI Taxonomy" id="7048"/>
    <lineage>
        <taxon>Eukaryota</taxon>
        <taxon>Metazoa</taxon>
        <taxon>Ecdysozoa</taxon>
        <taxon>Arthropoda</taxon>
        <taxon>Hexapoda</taxon>
        <taxon>Insecta</taxon>
        <taxon>Pterygota</taxon>
        <taxon>Neoptera</taxon>
        <taxon>Endopterygota</taxon>
        <taxon>Coleoptera</taxon>
        <taxon>Polyphaga</taxon>
        <taxon>Cucujiformia</taxon>
        <taxon>Curculionidae</taxon>
        <taxon>Dryophthorinae</taxon>
        <taxon>Sitophilus</taxon>
    </lineage>
</organism>
<protein>
    <submittedName>
        <fullName evidence="8">Cytochrome c oxidase assembly protein COX18, mitochondrial</fullName>
    </submittedName>
</protein>
<keyword evidence="7" id="KW-1185">Reference proteome</keyword>
<sequence>MLKIYRSSLSTKLQHPFIANIPLKINLESFIDENRNLGREEHCLPTKNEKTLQATKFSSLNNVQNNRKCNFSPNLLGQQVLTFHGLNLSQKRSYSVQSSIESFAQTQSGIFKLLSESPPVEYCQKFLLSIHDITGLPWWASIICSTVLVRTTITLPLAVYQQYILAKLENLKLELPDLVKELKKETAIAVRLYGWDEPTARRAYYKSLRKLWNNLIIRDNCHPLKTTILLWFQIPIWISLSVSLRNMVYMLPVPDYHAQLIFTEFQVGGFGFIPNLTIPDQSWIFPVALGLINLLIIEIQQLSRPPNLPVSGFQKFVTNAFRVFSVILVPISASVPSCLVLYWTTSSTYGLLQNLLLMSPKVKGFLRIPKTTAVDPYKTLLSNVKTRFKIS</sequence>
<dbReference type="CDD" id="cd20069">
    <property type="entry name" value="5TM_Oxa1-like"/>
    <property type="match status" value="1"/>
</dbReference>
<name>A0A6J2XL75_SITOR</name>
<accession>A0A6J2XL75</accession>
<evidence type="ECO:0000256" key="2">
    <source>
        <dbReference type="ARBA" id="ARBA00022692"/>
    </source>
</evidence>
<evidence type="ECO:0000313" key="7">
    <source>
        <dbReference type="Proteomes" id="UP000504635"/>
    </source>
</evidence>
<evidence type="ECO:0000256" key="4">
    <source>
        <dbReference type="ARBA" id="ARBA00023136"/>
    </source>
</evidence>
<dbReference type="InterPro" id="IPR001708">
    <property type="entry name" value="YidC/ALB3/OXA1/COX18"/>
</dbReference>
<dbReference type="InterPro" id="IPR028055">
    <property type="entry name" value="YidC/Oxa/ALB_C"/>
</dbReference>
<dbReference type="GeneID" id="115878958"/>
<feature type="domain" description="Membrane insertase YidC/Oxa/ALB C-terminal" evidence="6">
    <location>
        <begin position="138"/>
        <end position="358"/>
    </location>
</feature>
<gene>
    <name evidence="8" type="primary">LOC115878958</name>
</gene>
<proteinExistence type="inferred from homology"/>
<comment type="subcellular location">
    <subcellularLocation>
        <location evidence="1 5">Membrane</location>
        <topology evidence="1 5">Multi-pass membrane protein</topology>
    </subcellularLocation>
</comment>
<dbReference type="GO" id="GO:0033617">
    <property type="term" value="P:mitochondrial respiratory chain complex IV assembly"/>
    <property type="evidence" value="ECO:0007669"/>
    <property type="project" value="TreeGrafter"/>
</dbReference>
<evidence type="ECO:0000259" key="6">
    <source>
        <dbReference type="Pfam" id="PF02096"/>
    </source>
</evidence>
<dbReference type="OrthoDB" id="2148490at2759"/>
<keyword evidence="2 5" id="KW-0812">Transmembrane</keyword>